<keyword evidence="3" id="KW-1003">Cell membrane</keyword>
<dbReference type="PANTHER" id="PTHR30221:SF20">
    <property type="entry name" value="SMALL-CONDUCTANCE MECHANOSENSITIVE CHANNEL"/>
    <property type="match status" value="1"/>
</dbReference>
<dbReference type="InterPro" id="IPR010920">
    <property type="entry name" value="LSM_dom_sf"/>
</dbReference>
<name>A2BJR8_HYPBU</name>
<evidence type="ECO:0000259" key="9">
    <source>
        <dbReference type="Pfam" id="PF00924"/>
    </source>
</evidence>
<dbReference type="OrthoDB" id="31543at2157"/>
<evidence type="ECO:0000256" key="2">
    <source>
        <dbReference type="ARBA" id="ARBA00008017"/>
    </source>
</evidence>
<dbReference type="InterPro" id="IPR011014">
    <property type="entry name" value="MscS_channel_TM-2"/>
</dbReference>
<organism evidence="12 13">
    <name type="scientific">Hyperthermus butylicus (strain DSM 5456 / JCM 9403 / PLM1-5)</name>
    <dbReference type="NCBI Taxonomy" id="415426"/>
    <lineage>
        <taxon>Archaea</taxon>
        <taxon>Thermoproteota</taxon>
        <taxon>Thermoprotei</taxon>
        <taxon>Desulfurococcales</taxon>
        <taxon>Pyrodictiaceae</taxon>
        <taxon>Hyperthermus</taxon>
    </lineage>
</organism>
<dbReference type="RefSeq" id="WP_011821547.1">
    <property type="nucleotide sequence ID" value="NC_008818.1"/>
</dbReference>
<dbReference type="Pfam" id="PF21088">
    <property type="entry name" value="MS_channel_1st"/>
    <property type="match status" value="1"/>
</dbReference>
<evidence type="ECO:0000256" key="7">
    <source>
        <dbReference type="SAM" id="MobiDB-lite"/>
    </source>
</evidence>
<dbReference type="InterPro" id="IPR006686">
    <property type="entry name" value="MscS_channel_CS"/>
</dbReference>
<dbReference type="EnsemblBacteria" id="ABM80229">
    <property type="protein sequence ID" value="ABM80229"/>
    <property type="gene ID" value="Hbut_0357"/>
</dbReference>
<feature type="transmembrane region" description="Helical" evidence="8">
    <location>
        <begin position="18"/>
        <end position="39"/>
    </location>
</feature>
<dbReference type="InterPro" id="IPR011066">
    <property type="entry name" value="MscS_channel_C_sf"/>
</dbReference>
<keyword evidence="5 8" id="KW-1133">Transmembrane helix</keyword>
<feature type="compositionally biased region" description="Basic and acidic residues" evidence="7">
    <location>
        <begin position="275"/>
        <end position="292"/>
    </location>
</feature>
<dbReference type="KEGG" id="hbu:Hbut_0357"/>
<comment type="subcellular location">
    <subcellularLocation>
        <location evidence="1">Cell membrane</location>
        <topology evidence="1">Multi-pass membrane protein</topology>
    </subcellularLocation>
</comment>
<comment type="similarity">
    <text evidence="2">Belongs to the MscS (TC 1.A.23) family.</text>
</comment>
<dbReference type="Gene3D" id="3.30.70.100">
    <property type="match status" value="1"/>
</dbReference>
<dbReference type="eggNOG" id="arCOG01568">
    <property type="taxonomic scope" value="Archaea"/>
</dbReference>
<dbReference type="AlphaFoldDB" id="A2BJR8"/>
<dbReference type="PROSITE" id="PS01246">
    <property type="entry name" value="UPF0003"/>
    <property type="match status" value="1"/>
</dbReference>
<feature type="domain" description="Mechanosensitive ion channel MscS C-terminal" evidence="10">
    <location>
        <begin position="172"/>
        <end position="254"/>
    </location>
</feature>
<evidence type="ECO:0000256" key="6">
    <source>
        <dbReference type="ARBA" id="ARBA00023136"/>
    </source>
</evidence>
<sequence length="300" mass="33228">MGQQDGLIAGLEAYAGKILASMAIIVATVFIAAMAKHVIRRSLQQRLPLHIYKTIENIVFYSIVAAGAISILGLFGVSLSGLIVAGGFAGLVVGLASQQTISNLVSGIFLLIEQPLRVGDPVNIDNVGGIVADIGILSTRIRTWDGYIVRIPNSKVFDAKIENYQRTKARRVEYEVGISYRSDIEKAIEALRKMIEEHPYCLVNPGPQIFVDRYADSAVILKIRCWTPPQVWFNTKIELQTMTKKVLEEAGVEIPFPQLDLHIKDSTTIPVEFSPMEREKEQNQESIREDNKNTSMVGDS</sequence>
<dbReference type="Gene3D" id="1.10.287.1260">
    <property type="match status" value="1"/>
</dbReference>
<dbReference type="InterPro" id="IPR023408">
    <property type="entry name" value="MscS_beta-dom_sf"/>
</dbReference>
<dbReference type="HOGENOM" id="CLU_037945_1_0_2"/>
<dbReference type="GO" id="GO:0008381">
    <property type="term" value="F:mechanosensitive monoatomic ion channel activity"/>
    <property type="evidence" value="ECO:0007669"/>
    <property type="project" value="InterPro"/>
</dbReference>
<dbReference type="InterPro" id="IPR049278">
    <property type="entry name" value="MS_channel_C"/>
</dbReference>
<dbReference type="InterPro" id="IPR045275">
    <property type="entry name" value="MscS_archaea/bacteria_type"/>
</dbReference>
<keyword evidence="4 8" id="KW-0812">Transmembrane</keyword>
<reference evidence="12 13" key="1">
    <citation type="journal article" date="2007" name="Archaea">
        <title>The genome of Hyperthermus butylicus: a sulfur-reducing, peptide fermenting, neutrophilic Crenarchaeote growing up to 108 degrees C.</title>
        <authorList>
            <person name="Brugger K."/>
            <person name="Chen L."/>
            <person name="Stark M."/>
            <person name="Zibat A."/>
            <person name="Redder P."/>
            <person name="Ruepp A."/>
            <person name="Awayez M."/>
            <person name="She Q."/>
            <person name="Garrett R.A."/>
            <person name="Klenk H.P."/>
        </authorList>
    </citation>
    <scope>NUCLEOTIDE SEQUENCE [LARGE SCALE GENOMIC DNA]</scope>
    <source>
        <strain evidence="13">DSM 5456 / JCM 9403 / PLM1-5</strain>
    </source>
</reference>
<evidence type="ECO:0000313" key="13">
    <source>
        <dbReference type="Proteomes" id="UP000002593"/>
    </source>
</evidence>
<feature type="domain" description="Mechanosensitive ion channel transmembrane helices 2/3" evidence="11">
    <location>
        <begin position="57"/>
        <end position="98"/>
    </location>
</feature>
<dbReference type="PANTHER" id="PTHR30221">
    <property type="entry name" value="SMALL-CONDUCTANCE MECHANOSENSITIVE CHANNEL"/>
    <property type="match status" value="1"/>
</dbReference>
<dbReference type="SUPFAM" id="SSF50182">
    <property type="entry name" value="Sm-like ribonucleoproteins"/>
    <property type="match status" value="1"/>
</dbReference>
<evidence type="ECO:0000256" key="1">
    <source>
        <dbReference type="ARBA" id="ARBA00004651"/>
    </source>
</evidence>
<evidence type="ECO:0000259" key="10">
    <source>
        <dbReference type="Pfam" id="PF21082"/>
    </source>
</evidence>
<dbReference type="Gene3D" id="2.30.30.60">
    <property type="match status" value="1"/>
</dbReference>
<dbReference type="STRING" id="415426.Hbut_0357"/>
<feature type="domain" description="Mechanosensitive ion channel MscS" evidence="9">
    <location>
        <begin position="100"/>
        <end position="166"/>
    </location>
</feature>
<gene>
    <name evidence="12" type="ordered locus">Hbut_0357</name>
</gene>
<protein>
    <submittedName>
        <fullName evidence="12">Mechanosensitive ion channel, MS-channel</fullName>
    </submittedName>
</protein>
<evidence type="ECO:0000256" key="3">
    <source>
        <dbReference type="ARBA" id="ARBA00022475"/>
    </source>
</evidence>
<dbReference type="EMBL" id="CP000493">
    <property type="protein sequence ID" value="ABM80229.1"/>
    <property type="molecule type" value="Genomic_DNA"/>
</dbReference>
<evidence type="ECO:0000256" key="8">
    <source>
        <dbReference type="SAM" id="Phobius"/>
    </source>
</evidence>
<dbReference type="InterPro" id="IPR006685">
    <property type="entry name" value="MscS_channel_2nd"/>
</dbReference>
<dbReference type="Pfam" id="PF21082">
    <property type="entry name" value="MS_channel_3rd"/>
    <property type="match status" value="1"/>
</dbReference>
<evidence type="ECO:0000256" key="5">
    <source>
        <dbReference type="ARBA" id="ARBA00022989"/>
    </source>
</evidence>
<dbReference type="SUPFAM" id="SSF82861">
    <property type="entry name" value="Mechanosensitive channel protein MscS (YggB), transmembrane region"/>
    <property type="match status" value="1"/>
</dbReference>
<evidence type="ECO:0000313" key="12">
    <source>
        <dbReference type="EMBL" id="ABM80229.1"/>
    </source>
</evidence>
<dbReference type="InterPro" id="IPR049142">
    <property type="entry name" value="MS_channel_1st"/>
</dbReference>
<dbReference type="Proteomes" id="UP000002593">
    <property type="component" value="Chromosome"/>
</dbReference>
<keyword evidence="13" id="KW-1185">Reference proteome</keyword>
<keyword evidence="6 8" id="KW-0472">Membrane</keyword>
<feature type="transmembrane region" description="Helical" evidence="8">
    <location>
        <begin position="59"/>
        <end position="85"/>
    </location>
</feature>
<proteinExistence type="inferred from homology"/>
<dbReference type="GO" id="GO:0005886">
    <property type="term" value="C:plasma membrane"/>
    <property type="evidence" value="ECO:0007669"/>
    <property type="project" value="UniProtKB-SubCell"/>
</dbReference>
<feature type="region of interest" description="Disordered" evidence="7">
    <location>
        <begin position="274"/>
        <end position="300"/>
    </location>
</feature>
<evidence type="ECO:0000256" key="4">
    <source>
        <dbReference type="ARBA" id="ARBA00022692"/>
    </source>
</evidence>
<accession>A2BJR8</accession>
<dbReference type="Pfam" id="PF00924">
    <property type="entry name" value="MS_channel_2nd"/>
    <property type="match status" value="1"/>
</dbReference>
<dbReference type="SUPFAM" id="SSF82689">
    <property type="entry name" value="Mechanosensitive channel protein MscS (YggB), C-terminal domain"/>
    <property type="match status" value="1"/>
</dbReference>
<dbReference type="GeneID" id="4781981"/>
<evidence type="ECO:0000259" key="11">
    <source>
        <dbReference type="Pfam" id="PF21088"/>
    </source>
</evidence>